<feature type="domain" description="Beta-lactamase-related" evidence="1">
    <location>
        <begin position="9"/>
        <end position="349"/>
    </location>
</feature>
<name>A0A850EL17_9BACL</name>
<keyword evidence="3" id="KW-1185">Reference proteome</keyword>
<reference evidence="2" key="1">
    <citation type="submission" date="2020-06" db="EMBL/GenBank/DDBJ databases">
        <title>Paenibacillus sp. nov., isolated from soil.</title>
        <authorList>
            <person name="Seo Y.L."/>
        </authorList>
    </citation>
    <scope>NUCLEOTIDE SEQUENCE [LARGE SCALE GENOMIC DNA]</scope>
    <source>
        <strain evidence="2">JW14</strain>
    </source>
</reference>
<evidence type="ECO:0000259" key="1">
    <source>
        <dbReference type="Pfam" id="PF00144"/>
    </source>
</evidence>
<dbReference type="PANTHER" id="PTHR46825:SF9">
    <property type="entry name" value="BETA-LACTAMASE-RELATED DOMAIN-CONTAINING PROTEIN"/>
    <property type="match status" value="1"/>
</dbReference>
<dbReference type="InterPro" id="IPR001466">
    <property type="entry name" value="Beta-lactam-related"/>
</dbReference>
<dbReference type="SUPFAM" id="SSF56601">
    <property type="entry name" value="beta-lactamase/transpeptidase-like"/>
    <property type="match status" value="1"/>
</dbReference>
<organism evidence="2 3">
    <name type="scientific">Paenibacillus agri</name>
    <dbReference type="NCBI Taxonomy" id="2744309"/>
    <lineage>
        <taxon>Bacteria</taxon>
        <taxon>Bacillati</taxon>
        <taxon>Bacillota</taxon>
        <taxon>Bacilli</taxon>
        <taxon>Bacillales</taxon>
        <taxon>Paenibacillaceae</taxon>
        <taxon>Paenibacillus</taxon>
    </lineage>
</organism>
<dbReference type="InterPro" id="IPR050491">
    <property type="entry name" value="AmpC-like"/>
</dbReference>
<dbReference type="Gene3D" id="3.40.710.10">
    <property type="entry name" value="DD-peptidase/beta-lactamase superfamily"/>
    <property type="match status" value="1"/>
</dbReference>
<dbReference type="Proteomes" id="UP000564806">
    <property type="component" value="Unassembled WGS sequence"/>
</dbReference>
<dbReference type="Pfam" id="PF00144">
    <property type="entry name" value="Beta-lactamase"/>
    <property type="match status" value="1"/>
</dbReference>
<sequence length="468" mass="52346">MLQEWERNTIAMLKKNDIPGLAAGLSRDGQTLMCGGYGWRDLEQQLPVTAHTTFGLASITKTFTALAIMMLQESGKLSIEDEVMKWLPELHLPPQYRNHIRIRHLLNHTAGLPDLTLYYRMMVPSLREDKPYRKSERLPFHPHRVTEVATMEQFIELFNATTKEGFGPPGINYSYSNEGYMFLDEIVSRSSGQSYIEYVTTRIIGPLGMENTLFGQSSRPVAPELTAIYHSYSVRNWSSPWRKSLQSRPAQSWIHSGPVYGHGHLLSSAADMLVFAELFYQEGVARGTRLVRKESIQKMISGRLGLSVQNWKNGQTLVGHAGGQKGMSSDLYIAVEAKVAAIALANTTRAPVWDVTLSGINATMNRPLFDLPLADEGAFNAAVIGSRLEGDYTSSRLGKLQIWSDNQQLFGKLKGIKGLVIPKLRISLQQHDKLMLGRFPARILLDEDGRVIGISLGPGYYFARYGNN</sequence>
<dbReference type="PANTHER" id="PTHR46825">
    <property type="entry name" value="D-ALANYL-D-ALANINE-CARBOXYPEPTIDASE/ENDOPEPTIDASE AMPH"/>
    <property type="match status" value="1"/>
</dbReference>
<comment type="caution">
    <text evidence="2">The sequence shown here is derived from an EMBL/GenBank/DDBJ whole genome shotgun (WGS) entry which is preliminary data.</text>
</comment>
<proteinExistence type="predicted"/>
<evidence type="ECO:0000313" key="2">
    <source>
        <dbReference type="EMBL" id="NUU60490.1"/>
    </source>
</evidence>
<dbReference type="InterPro" id="IPR012338">
    <property type="entry name" value="Beta-lactam/transpept-like"/>
</dbReference>
<dbReference type="AlphaFoldDB" id="A0A850EL17"/>
<dbReference type="EMBL" id="JABWCS010000201">
    <property type="protein sequence ID" value="NUU60490.1"/>
    <property type="molecule type" value="Genomic_DNA"/>
</dbReference>
<dbReference type="RefSeq" id="WP_175371076.1">
    <property type="nucleotide sequence ID" value="NZ_JABWCS010000201.1"/>
</dbReference>
<protein>
    <submittedName>
        <fullName evidence="2">Beta-lactamase family protein</fullName>
    </submittedName>
</protein>
<evidence type="ECO:0000313" key="3">
    <source>
        <dbReference type="Proteomes" id="UP000564806"/>
    </source>
</evidence>
<accession>A0A850EL17</accession>
<gene>
    <name evidence="2" type="ORF">HPT30_09060</name>
</gene>